<dbReference type="InterPro" id="IPR029026">
    <property type="entry name" value="tRNA_m1G_MTases_N"/>
</dbReference>
<feature type="domain" description="RNA 2-O ribose methyltransferase substrate binding" evidence="4">
    <location>
        <begin position="14"/>
        <end position="88"/>
    </location>
</feature>
<dbReference type="FunFam" id="3.40.1280.10:FF:000008">
    <property type="entry name" value="Group 3 RNA methyltransferase TrmH"/>
    <property type="match status" value="1"/>
</dbReference>
<dbReference type="Pfam" id="PF00588">
    <property type="entry name" value="SpoU_methylase"/>
    <property type="match status" value="1"/>
</dbReference>
<reference evidence="5 6" key="1">
    <citation type="submission" date="2019-03" db="EMBL/GenBank/DDBJ databases">
        <title>Genomic Encyclopedia of Type Strains, Phase IV (KMG-IV): sequencing the most valuable type-strain genomes for metagenomic binning, comparative biology and taxonomic classification.</title>
        <authorList>
            <person name="Goeker M."/>
        </authorList>
    </citation>
    <scope>NUCLEOTIDE SEQUENCE [LARGE SCALE GENOMIC DNA]</scope>
    <source>
        <strain evidence="5 6">DSM 25488</strain>
    </source>
</reference>
<evidence type="ECO:0000256" key="1">
    <source>
        <dbReference type="ARBA" id="ARBA00007228"/>
    </source>
</evidence>
<proteinExistence type="inferred from homology"/>
<name>A0A4R6XLL2_9GAMM</name>
<comment type="similarity">
    <text evidence="1">Belongs to the class IV-like SAM-binding methyltransferase superfamily. RNA methyltransferase TrmH family.</text>
</comment>
<dbReference type="CDD" id="cd18103">
    <property type="entry name" value="SpoU-like_RlmB"/>
    <property type="match status" value="1"/>
</dbReference>
<dbReference type="SUPFAM" id="SSF55315">
    <property type="entry name" value="L30e-like"/>
    <property type="match status" value="1"/>
</dbReference>
<dbReference type="AlphaFoldDB" id="A0A4R6XLL2"/>
<keyword evidence="6" id="KW-1185">Reference proteome</keyword>
<dbReference type="InterPro" id="IPR029028">
    <property type="entry name" value="Alpha/beta_knot_MTases"/>
</dbReference>
<dbReference type="EMBL" id="SNZB01000003">
    <property type="protein sequence ID" value="TDR20512.1"/>
    <property type="molecule type" value="Genomic_DNA"/>
</dbReference>
<dbReference type="GO" id="GO:0005829">
    <property type="term" value="C:cytosol"/>
    <property type="evidence" value="ECO:0007669"/>
    <property type="project" value="TreeGrafter"/>
</dbReference>
<evidence type="ECO:0000259" key="4">
    <source>
        <dbReference type="SMART" id="SM00967"/>
    </source>
</evidence>
<comment type="caution">
    <text evidence="5">The sequence shown here is derived from an EMBL/GenBank/DDBJ whole genome shotgun (WGS) entry which is preliminary data.</text>
</comment>
<dbReference type="InterPro" id="IPR004441">
    <property type="entry name" value="rRNA_MeTrfase_TrmH"/>
</dbReference>
<dbReference type="Gene3D" id="3.40.1280.10">
    <property type="match status" value="1"/>
</dbReference>
<evidence type="ECO:0000256" key="3">
    <source>
        <dbReference type="ARBA" id="ARBA00022679"/>
    </source>
</evidence>
<dbReference type="Gene3D" id="3.30.1330.30">
    <property type="match status" value="1"/>
</dbReference>
<dbReference type="GO" id="GO:0006396">
    <property type="term" value="P:RNA processing"/>
    <property type="evidence" value="ECO:0007669"/>
    <property type="project" value="InterPro"/>
</dbReference>
<organism evidence="5 6">
    <name type="scientific">Marinicella litoralis</name>
    <dbReference type="NCBI Taxonomy" id="644220"/>
    <lineage>
        <taxon>Bacteria</taxon>
        <taxon>Pseudomonadati</taxon>
        <taxon>Pseudomonadota</taxon>
        <taxon>Gammaproteobacteria</taxon>
        <taxon>Lysobacterales</taxon>
        <taxon>Marinicellaceae</taxon>
        <taxon>Marinicella</taxon>
    </lineage>
</organism>
<dbReference type="NCBIfam" id="TIGR00186">
    <property type="entry name" value="rRNA_methyl_3"/>
    <property type="match status" value="1"/>
</dbReference>
<evidence type="ECO:0000256" key="2">
    <source>
        <dbReference type="ARBA" id="ARBA00022603"/>
    </source>
</evidence>
<dbReference type="GO" id="GO:0032259">
    <property type="term" value="P:methylation"/>
    <property type="evidence" value="ECO:0007669"/>
    <property type="project" value="UniProtKB-KW"/>
</dbReference>
<dbReference type="PANTHER" id="PTHR46429">
    <property type="entry name" value="23S RRNA (GUANOSINE-2'-O-)-METHYLTRANSFERASE RLMB"/>
    <property type="match status" value="1"/>
</dbReference>
<sequence>MVATEFMSTEKNNLIFGIHAVEMALKAGDQVTEIWLQKDAQNKRLLNLLMAVEKSGLRINRVSLQDLDRLCNERHQGVVASIHAVHLKSEKDLKVALKQWDKPLILILDCIEDPRNLGACLRSADAAGVTAVVFGKDKSASITPITHKTAAGAVEHLELFQVTNLVRAIEAIKEAGVWVYGTALDEASMDIYQADLTGPVAIILGNEGKGLRHLVKQSCDHLIHIPMAGEVQSLNVSVATGVALFEVVRQRNLA</sequence>
<keyword evidence="3 5" id="KW-0808">Transferase</keyword>
<dbReference type="PANTHER" id="PTHR46429:SF1">
    <property type="entry name" value="23S RRNA (GUANOSINE-2'-O-)-METHYLTRANSFERASE RLMB"/>
    <property type="match status" value="1"/>
</dbReference>
<evidence type="ECO:0000313" key="5">
    <source>
        <dbReference type="EMBL" id="TDR20512.1"/>
    </source>
</evidence>
<dbReference type="Proteomes" id="UP000295724">
    <property type="component" value="Unassembled WGS sequence"/>
</dbReference>
<dbReference type="Pfam" id="PF08032">
    <property type="entry name" value="SpoU_sub_bind"/>
    <property type="match status" value="1"/>
</dbReference>
<dbReference type="GO" id="GO:0003723">
    <property type="term" value="F:RNA binding"/>
    <property type="evidence" value="ECO:0007669"/>
    <property type="project" value="InterPro"/>
</dbReference>
<protein>
    <submittedName>
        <fullName evidence="5">23S rRNA Gm-2251 2'-O-methyltransferase</fullName>
    </submittedName>
</protein>
<dbReference type="InterPro" id="IPR013123">
    <property type="entry name" value="SpoU_subst-bd"/>
</dbReference>
<dbReference type="SUPFAM" id="SSF75217">
    <property type="entry name" value="alpha/beta knot"/>
    <property type="match status" value="1"/>
</dbReference>
<gene>
    <name evidence="5" type="ORF">C8D91_1486</name>
</gene>
<dbReference type="GO" id="GO:0008173">
    <property type="term" value="F:RNA methyltransferase activity"/>
    <property type="evidence" value="ECO:0007669"/>
    <property type="project" value="InterPro"/>
</dbReference>
<keyword evidence="2 5" id="KW-0489">Methyltransferase</keyword>
<dbReference type="SMART" id="SM00967">
    <property type="entry name" value="SpoU_sub_bind"/>
    <property type="match status" value="1"/>
</dbReference>
<evidence type="ECO:0000313" key="6">
    <source>
        <dbReference type="Proteomes" id="UP000295724"/>
    </source>
</evidence>
<dbReference type="InterPro" id="IPR029064">
    <property type="entry name" value="Ribosomal_eL30-like_sf"/>
</dbReference>
<dbReference type="InterPro" id="IPR001537">
    <property type="entry name" value="SpoU_MeTrfase"/>
</dbReference>
<accession>A0A4R6XLL2</accession>